<dbReference type="Proteomes" id="UP000067448">
    <property type="component" value="Unassembled WGS sequence"/>
</dbReference>
<evidence type="ECO:0000259" key="4">
    <source>
        <dbReference type="Pfam" id="PF22725"/>
    </source>
</evidence>
<accession>A0A100JUE0</accession>
<evidence type="ECO:0000259" key="3">
    <source>
        <dbReference type="Pfam" id="PF01408"/>
    </source>
</evidence>
<name>A0A100JUE0_STRSC</name>
<dbReference type="PANTHER" id="PTHR22604:SF105">
    <property type="entry name" value="TRANS-1,2-DIHYDROBENZENE-1,2-DIOL DEHYDROGENASE"/>
    <property type="match status" value="1"/>
</dbReference>
<dbReference type="Gene3D" id="3.40.50.720">
    <property type="entry name" value="NAD(P)-binding Rossmann-like Domain"/>
    <property type="match status" value="1"/>
</dbReference>
<dbReference type="Pfam" id="PF22725">
    <property type="entry name" value="GFO_IDH_MocA_C3"/>
    <property type="match status" value="1"/>
</dbReference>
<dbReference type="RefSeq" id="WP_059083177.1">
    <property type="nucleotide sequence ID" value="NZ_BCMM01000034.1"/>
</dbReference>
<reference evidence="6" key="1">
    <citation type="submission" date="2015-11" db="EMBL/GenBank/DDBJ databases">
        <authorList>
            <consortium name="Cross-ministerial Strategic Innovation Promotion Program (SIP) consortium"/>
            <person name="Tomihama T."/>
            <person name="Ikenaga M."/>
            <person name="Sakai M."/>
            <person name="Okubo T."/>
            <person name="Ikeda S."/>
        </authorList>
    </citation>
    <scope>NUCLEOTIDE SEQUENCE [LARGE SCALE GENOMIC DNA]</scope>
    <source>
        <strain evidence="6">S58</strain>
    </source>
</reference>
<dbReference type="InterPro" id="IPR036291">
    <property type="entry name" value="NAD(P)-bd_dom_sf"/>
</dbReference>
<keyword evidence="2 5" id="KW-0560">Oxidoreductase</keyword>
<dbReference type="SUPFAM" id="SSF55347">
    <property type="entry name" value="Glyceraldehyde-3-phosphate dehydrogenase-like, C-terminal domain"/>
    <property type="match status" value="1"/>
</dbReference>
<feature type="domain" description="Gfo/Idh/MocA-like oxidoreductase N-terminal" evidence="3">
    <location>
        <begin position="20"/>
        <end position="138"/>
    </location>
</feature>
<dbReference type="InterPro" id="IPR000683">
    <property type="entry name" value="Gfo/Idh/MocA-like_OxRdtase_N"/>
</dbReference>
<comment type="caution">
    <text evidence="5">The sequence shown here is derived from an EMBL/GenBank/DDBJ whole genome shotgun (WGS) entry which is preliminary data.</text>
</comment>
<dbReference type="InterPro" id="IPR050984">
    <property type="entry name" value="Gfo/Idh/MocA_domain"/>
</dbReference>
<feature type="domain" description="GFO/IDH/MocA-like oxidoreductase" evidence="4">
    <location>
        <begin position="149"/>
        <end position="262"/>
    </location>
</feature>
<dbReference type="EMBL" id="BCMM01000034">
    <property type="protein sequence ID" value="GAQ65846.1"/>
    <property type="molecule type" value="Genomic_DNA"/>
</dbReference>
<dbReference type="OrthoDB" id="179913at2"/>
<organism evidence="5 6">
    <name type="scientific">Streptomyces scabiei</name>
    <dbReference type="NCBI Taxonomy" id="1930"/>
    <lineage>
        <taxon>Bacteria</taxon>
        <taxon>Bacillati</taxon>
        <taxon>Actinomycetota</taxon>
        <taxon>Actinomycetes</taxon>
        <taxon>Kitasatosporales</taxon>
        <taxon>Streptomycetaceae</taxon>
        <taxon>Streptomyces</taxon>
    </lineage>
</organism>
<sequence>MARPLTEPAPGADVDPAATVRIGVLGAASIAWRRMLPALTGTAGVSVAAVASRDRSRAAAFTERFGGEPIEGYAALLERADIDAVYVPLPNSLHHEWAAAALAAGKHVLAEKPLTTCAADTADLVRLAEVNNLVLRENFTFLHHPVHAVVRNLVSAGRIGEPRHFTGSFCFPPLPEADVRYRPELGGGALLDAGVYPIRAAQLLFGNEIEVAGAVLHMDPVTGVDVSGSVLLTTGDVVVTAEFGFRHGYGSRYRLWGSSAQLQLERAFTPPATHQPVLRIDEQDHAEEIVTPAADQFARSAAAFAAEVRARRAGGPNSAAASNADTLCTAGLLDAIRASARVVTVSGGH</sequence>
<evidence type="ECO:0000256" key="1">
    <source>
        <dbReference type="ARBA" id="ARBA00010928"/>
    </source>
</evidence>
<evidence type="ECO:0000256" key="2">
    <source>
        <dbReference type="ARBA" id="ARBA00023002"/>
    </source>
</evidence>
<reference evidence="5 6" key="2">
    <citation type="journal article" date="2016" name="Genome Announc.">
        <title>Draft Genome Sequences of Streptomyces scabiei S58, Streptomyces turgidiscabies T45, and Streptomyces acidiscabies a10, the Pathogens of Potato Common Scab, Isolated in Japan.</title>
        <authorList>
            <person name="Tomihama T."/>
            <person name="Nishi Y."/>
            <person name="Sakai M."/>
            <person name="Ikenaga M."/>
            <person name="Okubo T."/>
            <person name="Ikeda S."/>
        </authorList>
    </citation>
    <scope>NUCLEOTIDE SEQUENCE [LARGE SCALE GENOMIC DNA]</scope>
    <source>
        <strain evidence="5 6">S58</strain>
    </source>
</reference>
<gene>
    <name evidence="5" type="primary">afr_2</name>
    <name evidence="5" type="ORF">SsS58_06273</name>
</gene>
<protein>
    <submittedName>
        <fullName evidence="5">1,5-anhydro-D-fructose reductase</fullName>
        <ecNumber evidence="5">1.1.1.292</ecNumber>
    </submittedName>
</protein>
<reference evidence="6" key="3">
    <citation type="submission" date="2016-02" db="EMBL/GenBank/DDBJ databases">
        <title>Draft genome of pathogenic Streptomyces sp. in Japan.</title>
        <authorList>
            <person name="Tomihama T."/>
            <person name="Ikenaga M."/>
            <person name="Sakai M."/>
            <person name="Okubo T."/>
            <person name="Ikeda S."/>
        </authorList>
    </citation>
    <scope>NUCLEOTIDE SEQUENCE [LARGE SCALE GENOMIC DNA]</scope>
    <source>
        <strain evidence="6">S58</strain>
    </source>
</reference>
<dbReference type="SUPFAM" id="SSF51735">
    <property type="entry name" value="NAD(P)-binding Rossmann-fold domains"/>
    <property type="match status" value="1"/>
</dbReference>
<dbReference type="PANTHER" id="PTHR22604">
    <property type="entry name" value="OXIDOREDUCTASES"/>
    <property type="match status" value="1"/>
</dbReference>
<dbReference type="InterPro" id="IPR055170">
    <property type="entry name" value="GFO_IDH_MocA-like_dom"/>
</dbReference>
<dbReference type="AlphaFoldDB" id="A0A100JUE0"/>
<dbReference type="GO" id="GO:0033712">
    <property type="term" value="F:1,5-anhydro-D-fructose reductase (1,5-anhydro-D-mannitol-forming) activity"/>
    <property type="evidence" value="ECO:0007669"/>
    <property type="project" value="UniProtKB-EC"/>
</dbReference>
<dbReference type="Gene3D" id="3.30.360.10">
    <property type="entry name" value="Dihydrodipicolinate Reductase, domain 2"/>
    <property type="match status" value="1"/>
</dbReference>
<proteinExistence type="inferred from homology"/>
<evidence type="ECO:0000313" key="5">
    <source>
        <dbReference type="EMBL" id="GAQ65846.1"/>
    </source>
</evidence>
<evidence type="ECO:0000313" key="6">
    <source>
        <dbReference type="Proteomes" id="UP000067448"/>
    </source>
</evidence>
<dbReference type="EC" id="1.1.1.292" evidence="5"/>
<dbReference type="GO" id="GO:0000166">
    <property type="term" value="F:nucleotide binding"/>
    <property type="evidence" value="ECO:0007669"/>
    <property type="project" value="InterPro"/>
</dbReference>
<dbReference type="Pfam" id="PF01408">
    <property type="entry name" value="GFO_IDH_MocA"/>
    <property type="match status" value="1"/>
</dbReference>
<comment type="similarity">
    <text evidence="1">Belongs to the Gfo/Idh/MocA family.</text>
</comment>